<evidence type="ECO:0000313" key="1">
    <source>
        <dbReference type="EMBL" id="RMI02193.1"/>
    </source>
</evidence>
<reference evidence="1 2" key="1">
    <citation type="submission" date="2018-10" db="EMBL/GenBank/DDBJ databases">
        <title>Pseudomonas sp. GL14 genome.</title>
        <authorList>
            <person name="Peng J."/>
            <person name="Liu Z.-P."/>
        </authorList>
    </citation>
    <scope>NUCLEOTIDE SEQUENCE [LARGE SCALE GENOMIC DNA]</scope>
    <source>
        <strain evidence="1 2">GL14</strain>
    </source>
</reference>
<evidence type="ECO:0008006" key="3">
    <source>
        <dbReference type="Google" id="ProtNLM"/>
    </source>
</evidence>
<sequence>MLYVFVNQRAREGYMAKFPTHPQYIPIIKWQGYEQRALEKVDAALVSRLRPCVEVRTSKQHVNLIANLQTIWPYEVLVDYANPSGALTHVRLNELLDFMQHAVQQKLPASPVLGPAYVASVGARFLKLAEALPSVVIRLRVSTLTIPDDRLQLAKGAHNFLKTHGITSSLIVDLGVSPKEWMPASVARLGQDLRALAAIGYQSVHLISGAYPASLAAVKTGMATFNRDDWGFWCDVNANVPDLKIGFGDYGTLSPEWTEEILQRRGTRIAIRYTRDDDWLVLRADGNTTNDSIALSEILVNTYAGDFKGATYSFGDRLIEERADPNLPAKKKRCGHYHITEAWSHHIAYVLKEQY</sequence>
<dbReference type="Pfam" id="PF14350">
    <property type="entry name" value="Beta_protein"/>
    <property type="match status" value="1"/>
</dbReference>
<dbReference type="Proteomes" id="UP000269134">
    <property type="component" value="Unassembled WGS sequence"/>
</dbReference>
<accession>A0ABX9V7X0</accession>
<comment type="caution">
    <text evidence="1">The sequence shown here is derived from an EMBL/GenBank/DDBJ whole genome shotgun (WGS) entry which is preliminary data.</text>
</comment>
<protein>
    <recommendedName>
        <fullName evidence="3">Beta protein</fullName>
    </recommendedName>
</protein>
<dbReference type="EMBL" id="RFFL01000003">
    <property type="protein sequence ID" value="RMI02193.1"/>
    <property type="molecule type" value="Genomic_DNA"/>
</dbReference>
<name>A0ABX9V7X0_9GAMM</name>
<organism evidence="1 2">
    <name type="scientific">Stutzerimonas nitrititolerans</name>
    <dbReference type="NCBI Taxonomy" id="2482751"/>
    <lineage>
        <taxon>Bacteria</taxon>
        <taxon>Pseudomonadati</taxon>
        <taxon>Pseudomonadota</taxon>
        <taxon>Gammaproteobacteria</taxon>
        <taxon>Pseudomonadales</taxon>
        <taxon>Pseudomonadaceae</taxon>
        <taxon>Stutzerimonas</taxon>
    </lineage>
</organism>
<proteinExistence type="predicted"/>
<dbReference type="InterPro" id="IPR025683">
    <property type="entry name" value="Protein_beta"/>
</dbReference>
<gene>
    <name evidence="1" type="ORF">EA795_04660</name>
</gene>
<evidence type="ECO:0000313" key="2">
    <source>
        <dbReference type="Proteomes" id="UP000269134"/>
    </source>
</evidence>
<keyword evidence="2" id="KW-1185">Reference proteome</keyword>